<dbReference type="Proteomes" id="UP000427373">
    <property type="component" value="Chromosome"/>
</dbReference>
<dbReference type="OrthoDB" id="57329at2157"/>
<dbReference type="InterPro" id="IPR056798">
    <property type="entry name" value="ADH_Fe_C"/>
</dbReference>
<evidence type="ECO:0000256" key="1">
    <source>
        <dbReference type="ARBA" id="ARBA00023002"/>
    </source>
</evidence>
<feature type="domain" description="Alcohol dehydrogenase iron-type/glycerol dehydrogenase GldA" evidence="2">
    <location>
        <begin position="9"/>
        <end position="139"/>
    </location>
</feature>
<dbReference type="Pfam" id="PF00465">
    <property type="entry name" value="Fe-ADH"/>
    <property type="match status" value="1"/>
</dbReference>
<dbReference type="InterPro" id="IPR001670">
    <property type="entry name" value="ADH_Fe/GldA"/>
</dbReference>
<dbReference type="PANTHER" id="PTHR11496:SF83">
    <property type="entry name" value="HYDROXYACID-OXOACID TRANSHYDROGENASE, MITOCHONDRIAL"/>
    <property type="match status" value="1"/>
</dbReference>
<dbReference type="Pfam" id="PF25137">
    <property type="entry name" value="ADH_Fe_C"/>
    <property type="match status" value="1"/>
</dbReference>
<reference evidence="5 6" key="1">
    <citation type="submission" date="2019-10" db="EMBL/GenBank/DDBJ databases">
        <title>Genome Sequences from Six Type Strain Members of the Archaeal Family Sulfolobaceae: Acidianus ambivalens, Acidianus infernus, Metallosphaera prunae, Stygiolobus azoricus, Sulfolobus metallicus, and Sulfurisphaera ohwakuensis.</title>
        <authorList>
            <person name="Counts J.A."/>
            <person name="Kelly R.M."/>
        </authorList>
    </citation>
    <scope>NUCLEOTIDE SEQUENCE [LARGE SCALE GENOMIC DNA]</scope>
    <source>
        <strain evidence="5 6">TA-1</strain>
    </source>
</reference>
<dbReference type="PANTHER" id="PTHR11496">
    <property type="entry name" value="ALCOHOL DEHYDROGENASE"/>
    <property type="match status" value="1"/>
</dbReference>
<dbReference type="Proteomes" id="UP000582213">
    <property type="component" value="Unassembled WGS sequence"/>
</dbReference>
<evidence type="ECO:0000259" key="3">
    <source>
        <dbReference type="Pfam" id="PF25137"/>
    </source>
</evidence>
<dbReference type="GO" id="GO:0004022">
    <property type="term" value="F:alcohol dehydrogenase (NAD+) activity"/>
    <property type="evidence" value="ECO:0007669"/>
    <property type="project" value="TreeGrafter"/>
</dbReference>
<dbReference type="RefSeq" id="WP_156014841.1">
    <property type="nucleotide sequence ID" value="NZ_CP045484.1"/>
</dbReference>
<keyword evidence="6" id="KW-1185">Reference proteome</keyword>
<dbReference type="GeneID" id="42801426"/>
<evidence type="ECO:0000313" key="7">
    <source>
        <dbReference type="Proteomes" id="UP000582213"/>
    </source>
</evidence>
<proteinExistence type="predicted"/>
<name>A0A650CHM8_SULOH</name>
<dbReference type="AlphaFoldDB" id="A0A650CHM8"/>
<sequence>MFKLQYPKTQVIYGNDALEWLSGIKSSKVAIVTTRSLLNSKLLLNILSLIKGDVIEGPRQHTPEEDVDKLARALSNYDTVIGLGGGSIIDGIKITFRGYYIAVPTTFAGAEHTQSGGFTSEGLKKSKIGKDIDVVILDPRATLETPKWLLLASGVRAIDHAIEALYSKDSNPFTDSLAIEGFKKLIRCLKDVDSLENRGLCQIGAWLSSLTMRYVRMGISHVFGYVYGPRYNIPHGITSCISLPHAIKLNYEIAKNKLREIEINEAPLYEFMERFLTSLGIRKKLSEYAKLEDALKYVDVFVNLVNNSGNPIKIDIGTAKKFIKEVY</sequence>
<dbReference type="Gene3D" id="1.20.1090.10">
    <property type="entry name" value="Dehydroquinate synthase-like - alpha domain"/>
    <property type="match status" value="1"/>
</dbReference>
<dbReference type="GO" id="GO:0046872">
    <property type="term" value="F:metal ion binding"/>
    <property type="evidence" value="ECO:0007669"/>
    <property type="project" value="InterPro"/>
</dbReference>
<evidence type="ECO:0000313" key="5">
    <source>
        <dbReference type="EMBL" id="QGR17354.1"/>
    </source>
</evidence>
<accession>A0A650CHM8</accession>
<dbReference type="SUPFAM" id="SSF56796">
    <property type="entry name" value="Dehydroquinate synthase-like"/>
    <property type="match status" value="1"/>
</dbReference>
<keyword evidence="1" id="KW-0560">Oxidoreductase</keyword>
<evidence type="ECO:0000313" key="4">
    <source>
        <dbReference type="EMBL" id="MBB5253629.1"/>
    </source>
</evidence>
<dbReference type="Gene3D" id="3.40.50.1970">
    <property type="match status" value="1"/>
</dbReference>
<dbReference type="EMBL" id="CP045484">
    <property type="protein sequence ID" value="QGR17354.1"/>
    <property type="molecule type" value="Genomic_DNA"/>
</dbReference>
<evidence type="ECO:0000313" key="6">
    <source>
        <dbReference type="Proteomes" id="UP000427373"/>
    </source>
</evidence>
<gene>
    <name evidence="5" type="ORF">D1869_09245</name>
    <name evidence="4" type="ORF">HNQ62_001398</name>
</gene>
<evidence type="ECO:0000259" key="2">
    <source>
        <dbReference type="Pfam" id="PF00465"/>
    </source>
</evidence>
<protein>
    <submittedName>
        <fullName evidence="4">Alcohol dehydrogenase class IV</fullName>
    </submittedName>
    <submittedName>
        <fullName evidence="5">Iron-containing alcohol dehydrogenase</fullName>
    </submittedName>
</protein>
<feature type="domain" description="Fe-containing alcohol dehydrogenase-like C-terminal" evidence="3">
    <location>
        <begin position="152"/>
        <end position="315"/>
    </location>
</feature>
<dbReference type="EMBL" id="JACHFY010000005">
    <property type="protein sequence ID" value="MBB5253629.1"/>
    <property type="molecule type" value="Genomic_DNA"/>
</dbReference>
<reference evidence="4 7" key="2">
    <citation type="submission" date="2020-08" db="EMBL/GenBank/DDBJ databases">
        <title>Genomic Encyclopedia of Type Strains, Phase IV (KMG-IV): sequencing the most valuable type-strain genomes for metagenomic binning, comparative biology and taxonomic classification.</title>
        <authorList>
            <person name="Goeker M."/>
        </authorList>
    </citation>
    <scope>NUCLEOTIDE SEQUENCE [LARGE SCALE GENOMIC DNA]</scope>
    <source>
        <strain evidence="4 7">DSM 12421</strain>
    </source>
</reference>
<dbReference type="KEGG" id="soh:D1869_09245"/>
<organism evidence="5 6">
    <name type="scientific">Sulfurisphaera ohwakuensis</name>
    <dbReference type="NCBI Taxonomy" id="69656"/>
    <lineage>
        <taxon>Archaea</taxon>
        <taxon>Thermoproteota</taxon>
        <taxon>Thermoprotei</taxon>
        <taxon>Sulfolobales</taxon>
        <taxon>Sulfolobaceae</taxon>
        <taxon>Sulfurisphaera</taxon>
    </lineage>
</organism>
<dbReference type="InterPro" id="IPR039697">
    <property type="entry name" value="Alcohol_dehydrogenase_Fe"/>
</dbReference>